<sequence>EKGKAADATVYKKMIGCLMYLLATRPDMTFSVCLAARYMERPIEMHIAAVKRKAPQDMCSLWALVQCVGHQRSNQLSLYPPQKLNLYLLLLVPANAFG</sequence>
<protein>
    <recommendedName>
        <fullName evidence="3">Copia protein</fullName>
    </recommendedName>
</protein>
<evidence type="ECO:0008006" key="3">
    <source>
        <dbReference type="Google" id="ProtNLM"/>
    </source>
</evidence>
<dbReference type="PANTHER" id="PTHR11439">
    <property type="entry name" value="GAG-POL-RELATED RETROTRANSPOSON"/>
    <property type="match status" value="1"/>
</dbReference>
<dbReference type="Proteomes" id="UP000265520">
    <property type="component" value="Unassembled WGS sequence"/>
</dbReference>
<evidence type="ECO:0000313" key="2">
    <source>
        <dbReference type="Proteomes" id="UP000265520"/>
    </source>
</evidence>
<dbReference type="EMBL" id="LXQA010200059">
    <property type="protein sequence ID" value="MCI32939.1"/>
    <property type="molecule type" value="Genomic_DNA"/>
</dbReference>
<reference evidence="1 2" key="1">
    <citation type="journal article" date="2018" name="Front. Plant Sci.">
        <title>Red Clover (Trifolium pratense) and Zigzag Clover (T. medium) - A Picture of Genomic Similarities and Differences.</title>
        <authorList>
            <person name="Dluhosova J."/>
            <person name="Istvanek J."/>
            <person name="Nedelnik J."/>
            <person name="Repkova J."/>
        </authorList>
    </citation>
    <scope>NUCLEOTIDE SEQUENCE [LARGE SCALE GENOMIC DNA]</scope>
    <source>
        <strain evidence="2">cv. 10/8</strain>
        <tissue evidence="1">Leaf</tissue>
    </source>
</reference>
<dbReference type="PANTHER" id="PTHR11439:SF517">
    <property type="entry name" value="CYSTEINE-RICH RLK (RECEPTOR-LIKE PROTEIN KINASE) 8"/>
    <property type="match status" value="1"/>
</dbReference>
<dbReference type="AlphaFoldDB" id="A0A392R9J6"/>
<proteinExistence type="predicted"/>
<accession>A0A392R9J6</accession>
<organism evidence="1 2">
    <name type="scientific">Trifolium medium</name>
    <dbReference type="NCBI Taxonomy" id="97028"/>
    <lineage>
        <taxon>Eukaryota</taxon>
        <taxon>Viridiplantae</taxon>
        <taxon>Streptophyta</taxon>
        <taxon>Embryophyta</taxon>
        <taxon>Tracheophyta</taxon>
        <taxon>Spermatophyta</taxon>
        <taxon>Magnoliopsida</taxon>
        <taxon>eudicotyledons</taxon>
        <taxon>Gunneridae</taxon>
        <taxon>Pentapetalae</taxon>
        <taxon>rosids</taxon>
        <taxon>fabids</taxon>
        <taxon>Fabales</taxon>
        <taxon>Fabaceae</taxon>
        <taxon>Papilionoideae</taxon>
        <taxon>50 kb inversion clade</taxon>
        <taxon>NPAAA clade</taxon>
        <taxon>Hologalegina</taxon>
        <taxon>IRL clade</taxon>
        <taxon>Trifolieae</taxon>
        <taxon>Trifolium</taxon>
    </lineage>
</organism>
<comment type="caution">
    <text evidence="1">The sequence shown here is derived from an EMBL/GenBank/DDBJ whole genome shotgun (WGS) entry which is preliminary data.</text>
</comment>
<evidence type="ECO:0000313" key="1">
    <source>
        <dbReference type="EMBL" id="MCI32939.1"/>
    </source>
</evidence>
<feature type="non-terminal residue" evidence="1">
    <location>
        <position position="1"/>
    </location>
</feature>
<name>A0A392R9J6_9FABA</name>
<keyword evidence="2" id="KW-1185">Reference proteome</keyword>